<dbReference type="PANTHER" id="PTHR40257:SF1">
    <property type="entry name" value="DUF1330 DOMAIN-CONTAINING PROTEIN"/>
    <property type="match status" value="1"/>
</dbReference>
<dbReference type="EMBL" id="CP022540">
    <property type="protein sequence ID" value="ASP19141.1"/>
    <property type="molecule type" value="Genomic_DNA"/>
</dbReference>
<proteinExistence type="predicted"/>
<dbReference type="AlphaFoldDB" id="A0A222DZK3"/>
<evidence type="ECO:0000259" key="1">
    <source>
        <dbReference type="Pfam" id="PF07045"/>
    </source>
</evidence>
<dbReference type="SUPFAM" id="SSF54909">
    <property type="entry name" value="Dimeric alpha+beta barrel"/>
    <property type="match status" value="1"/>
</dbReference>
<dbReference type="InterPro" id="IPR010753">
    <property type="entry name" value="DUF1330"/>
</dbReference>
<dbReference type="Gene3D" id="3.30.70.100">
    <property type="match status" value="1"/>
</dbReference>
<keyword evidence="3" id="KW-1185">Reference proteome</keyword>
<dbReference type="InterPro" id="IPR011008">
    <property type="entry name" value="Dimeric_a/b-barrel"/>
</dbReference>
<evidence type="ECO:0000313" key="3">
    <source>
        <dbReference type="Proteomes" id="UP000203589"/>
    </source>
</evidence>
<sequence>MTGHIDPTRAQFDAFKALDRDEPCEMLNLVRLRDIAQYPQGHEQAGSPLTGAEAYRLYGQHSGPVLARVGGAIVWRGEYRTTLAGPEGDHWDHVFVARYPTAHAFLAMVTDPDYQRAVVHRQAAVQDSRLIRCAPAATGEVFG</sequence>
<dbReference type="PANTHER" id="PTHR40257">
    <property type="match status" value="1"/>
</dbReference>
<protein>
    <recommendedName>
        <fullName evidence="1">DUF1330 domain-containing protein</fullName>
    </recommendedName>
</protein>
<accession>A0A222DZK3</accession>
<evidence type="ECO:0000313" key="2">
    <source>
        <dbReference type="EMBL" id="ASP19141.1"/>
    </source>
</evidence>
<dbReference type="Pfam" id="PF07045">
    <property type="entry name" value="DUF1330"/>
    <property type="match status" value="1"/>
</dbReference>
<dbReference type="OrthoDB" id="8909581at2"/>
<dbReference type="Proteomes" id="UP000203589">
    <property type="component" value="Chromosome"/>
</dbReference>
<dbReference type="RefSeq" id="WP_094033430.1">
    <property type="nucleotide sequence ID" value="NZ_CP022540.1"/>
</dbReference>
<name>A0A222DZK3_9RHOB</name>
<dbReference type="KEGG" id="aht:ANTHELSMS3_00421"/>
<reference evidence="2 3" key="1">
    <citation type="submission" date="2017-07" db="EMBL/GenBank/DDBJ databases">
        <title>Genome Sequence of Antarctobacter heliothermus Strain SMS3 Isolated from a culture of the Diatom Skeletonema marinoi.</title>
        <authorList>
            <person name="Topel M."/>
            <person name="Pinder M.I.M."/>
            <person name="Johansson O.N."/>
            <person name="Kourtchenko O."/>
            <person name="Godhe A."/>
            <person name="Clarke A.K."/>
        </authorList>
    </citation>
    <scope>NUCLEOTIDE SEQUENCE [LARGE SCALE GENOMIC DNA]</scope>
    <source>
        <strain evidence="2 3">SMS3</strain>
    </source>
</reference>
<organism evidence="2 3">
    <name type="scientific">Antarctobacter heliothermus</name>
    <dbReference type="NCBI Taxonomy" id="74033"/>
    <lineage>
        <taxon>Bacteria</taxon>
        <taxon>Pseudomonadati</taxon>
        <taxon>Pseudomonadota</taxon>
        <taxon>Alphaproteobacteria</taxon>
        <taxon>Rhodobacterales</taxon>
        <taxon>Roseobacteraceae</taxon>
        <taxon>Antarctobacter</taxon>
    </lineage>
</organism>
<gene>
    <name evidence="2" type="ORF">ANTHELSMS3_00421</name>
</gene>
<feature type="domain" description="DUF1330" evidence="1">
    <location>
        <begin position="50"/>
        <end position="126"/>
    </location>
</feature>